<dbReference type="Proteomes" id="UP000424966">
    <property type="component" value="Chromosome"/>
</dbReference>
<proteinExistence type="predicted"/>
<dbReference type="RefSeq" id="WP_153802299.1">
    <property type="nucleotide sequence ID" value="NZ_CABHXJ010000084.1"/>
</dbReference>
<sequence>MPYKWAVHASIKCISSANKAGDTKGITPFMHNGMRDIAEIVAEDNAVMAPFSGAR</sequence>
<keyword evidence="4" id="KW-1185">Reference proteome</keyword>
<organism evidence="1 3">
    <name type="scientific">Yersinia intermedia</name>
    <dbReference type="NCBI Taxonomy" id="631"/>
    <lineage>
        <taxon>Bacteria</taxon>
        <taxon>Pseudomonadati</taxon>
        <taxon>Pseudomonadota</taxon>
        <taxon>Gammaproteobacteria</taxon>
        <taxon>Enterobacterales</taxon>
        <taxon>Yersiniaceae</taxon>
        <taxon>Yersinia</taxon>
    </lineage>
</organism>
<accession>A0A0T9LQ19</accession>
<evidence type="ECO:0000313" key="3">
    <source>
        <dbReference type="Proteomes" id="UP000038750"/>
    </source>
</evidence>
<evidence type="ECO:0000313" key="1">
    <source>
        <dbReference type="EMBL" id="CNF14426.1"/>
    </source>
</evidence>
<dbReference type="AlphaFoldDB" id="A0A0T9LQ19"/>
<dbReference type="Proteomes" id="UP000038750">
    <property type="component" value="Unassembled WGS sequence"/>
</dbReference>
<reference evidence="2 4" key="2">
    <citation type="submission" date="2019-11" db="EMBL/GenBank/DDBJ databases">
        <title>FDA dAtabase for Regulatory Grade micrObial Sequences (FDA-ARGOS): Supporting development and validation of Infectious Disease Dx tests.</title>
        <authorList>
            <person name="Patel R."/>
            <person name="Rucinski S."/>
            <person name="Tallon L."/>
            <person name="Sadzewicz L."/>
            <person name="Vavikolanu K."/>
            <person name="Mehta A."/>
            <person name="Aluvathingal J."/>
            <person name="Nadendla S."/>
            <person name="Nandy P."/>
            <person name="Geyer C."/>
            <person name="Yan Y."/>
            <person name="Sichtig H."/>
        </authorList>
    </citation>
    <scope>NUCLEOTIDE SEQUENCE [LARGE SCALE GENOMIC DNA]</scope>
    <source>
        <strain evidence="2 4">FDAARGOS_729</strain>
    </source>
</reference>
<reference evidence="1 3" key="1">
    <citation type="submission" date="2015-03" db="EMBL/GenBank/DDBJ databases">
        <authorList>
            <person name="Murphy D."/>
        </authorList>
    </citation>
    <scope>NUCLEOTIDE SEQUENCE [LARGE SCALE GENOMIC DNA]</scope>
    <source>
        <strain evidence="1 3">BR165/97</strain>
    </source>
</reference>
<dbReference type="EMBL" id="CPZJ01000002">
    <property type="protein sequence ID" value="CNF14426.1"/>
    <property type="molecule type" value="Genomic_DNA"/>
</dbReference>
<dbReference type="KEGG" id="yin:CH53_3732"/>
<name>A0A0T9LQ19_YERIN</name>
<protein>
    <submittedName>
        <fullName evidence="1">Uncharacterized protein</fullName>
    </submittedName>
</protein>
<evidence type="ECO:0000313" key="4">
    <source>
        <dbReference type="Proteomes" id="UP000424966"/>
    </source>
</evidence>
<evidence type="ECO:0000313" key="2">
    <source>
        <dbReference type="EMBL" id="QGR71166.1"/>
    </source>
</evidence>
<dbReference type="EMBL" id="CP046294">
    <property type="protein sequence ID" value="QGR71166.1"/>
    <property type="molecule type" value="Genomic_DNA"/>
</dbReference>
<dbReference type="GeneID" id="58047167"/>
<gene>
    <name evidence="1" type="ORF">ERS008530_00506</name>
    <name evidence="2" type="ORF">FOC37_12850</name>
</gene>